<evidence type="ECO:0000313" key="3">
    <source>
        <dbReference type="Proteomes" id="UP000464389"/>
    </source>
</evidence>
<gene>
    <name evidence="2" type="ORF">GW952_20355</name>
</gene>
<organism evidence="2 3">
    <name type="scientific">Klebsiella michiganensis</name>
    <dbReference type="NCBI Taxonomy" id="1134687"/>
    <lineage>
        <taxon>Bacteria</taxon>
        <taxon>Pseudomonadati</taxon>
        <taxon>Pseudomonadota</taxon>
        <taxon>Gammaproteobacteria</taxon>
        <taxon>Enterobacterales</taxon>
        <taxon>Enterobacteriaceae</taxon>
        <taxon>Klebsiella/Raoultella group</taxon>
        <taxon>Klebsiella</taxon>
    </lineage>
</organism>
<feature type="transmembrane region" description="Helical" evidence="1">
    <location>
        <begin position="68"/>
        <end position="88"/>
    </location>
</feature>
<accession>A0A6P1V1S4</accession>
<dbReference type="Proteomes" id="UP000464389">
    <property type="component" value="Chromosome"/>
</dbReference>
<keyword evidence="1" id="KW-0812">Transmembrane</keyword>
<dbReference type="AlphaFoldDB" id="A0A6P1V1S4"/>
<evidence type="ECO:0000256" key="1">
    <source>
        <dbReference type="SAM" id="Phobius"/>
    </source>
</evidence>
<proteinExistence type="predicted"/>
<keyword evidence="1" id="KW-1133">Transmembrane helix</keyword>
<evidence type="ECO:0000313" key="2">
    <source>
        <dbReference type="EMBL" id="QHS47787.1"/>
    </source>
</evidence>
<dbReference type="Pfam" id="PF05449">
    <property type="entry name" value="Phage_holin_3_7"/>
    <property type="match status" value="1"/>
</dbReference>
<name>A0A6P1V1S4_9ENTR</name>
<dbReference type="RefSeq" id="WP_162122199.1">
    <property type="nucleotide sequence ID" value="NZ_CP048108.1"/>
</dbReference>
<dbReference type="InterPro" id="IPR008473">
    <property type="entry name" value="Phage_holin_3_7"/>
</dbReference>
<feature type="transmembrane region" description="Helical" evidence="1">
    <location>
        <begin position="36"/>
        <end position="56"/>
    </location>
</feature>
<protein>
    <submittedName>
        <fullName evidence="2">Phage holin family protein</fullName>
    </submittedName>
</protein>
<dbReference type="EMBL" id="CP048108">
    <property type="protein sequence ID" value="QHS47787.1"/>
    <property type="molecule type" value="Genomic_DNA"/>
</dbReference>
<keyword evidence="1" id="KW-0472">Membrane</keyword>
<feature type="transmembrane region" description="Helical" evidence="1">
    <location>
        <begin position="6"/>
        <end position="24"/>
    </location>
</feature>
<reference evidence="2 3" key="1">
    <citation type="submission" date="2020-01" db="EMBL/GenBank/DDBJ databases">
        <title>Bactrocera dorsalis gut bacteria genome.</title>
        <authorList>
            <person name="Zhang H."/>
            <person name="Cai Z."/>
        </authorList>
    </citation>
    <scope>NUCLEOTIDE SEQUENCE [LARGE SCALE GENOMIC DNA]</scope>
    <source>
        <strain evidence="2 3">BD177</strain>
    </source>
</reference>
<sequence length="93" mass="10979">MTLSDLPSYINSFLCWLIILRIIFWKRNGRRYKPIISLMAWILIISCSGITVFLFFGHYRLADWDELFIHGLLCLIVYRTAGNVATLLKIRNR</sequence>